<dbReference type="GO" id="GO:0008237">
    <property type="term" value="F:metallopeptidase activity"/>
    <property type="evidence" value="ECO:0007669"/>
    <property type="project" value="InterPro"/>
</dbReference>
<evidence type="ECO:0000313" key="6">
    <source>
        <dbReference type="Proteomes" id="UP000249794"/>
    </source>
</evidence>
<evidence type="ECO:0000259" key="3">
    <source>
        <dbReference type="Pfam" id="PF19289"/>
    </source>
</evidence>
<evidence type="ECO:0000313" key="5">
    <source>
        <dbReference type="EMBL" id="PZO48892.1"/>
    </source>
</evidence>
<dbReference type="InterPro" id="IPR002510">
    <property type="entry name" value="Metalloprtase-TldD/E_N"/>
</dbReference>
<dbReference type="InterPro" id="IPR035068">
    <property type="entry name" value="TldD/PmbA_N"/>
</dbReference>
<dbReference type="SUPFAM" id="SSF111283">
    <property type="entry name" value="Putative modulator of DNA gyrase, PmbA/TldD"/>
    <property type="match status" value="1"/>
</dbReference>
<feature type="domain" description="Metalloprotease TldD/E N-terminal" evidence="2">
    <location>
        <begin position="23"/>
        <end position="87"/>
    </location>
</feature>
<dbReference type="Pfam" id="PF19290">
    <property type="entry name" value="PmbA_TldD_2nd"/>
    <property type="match status" value="1"/>
</dbReference>
<dbReference type="EMBL" id="QBMP01000227">
    <property type="protein sequence ID" value="PZO48892.1"/>
    <property type="molecule type" value="Genomic_DNA"/>
</dbReference>
<sequence length="447" mass="48058">MANIQAIAQQAETIAKKLSIHKYDIYGSSVDETSVQVDKGEPKQVKASNRSSVIVRVWNEQDQIGVTSTTDVNETGLELALKTAFEASAFGVKENAPDFSPMAKAPTVVVNLPKVTPAPVPDLIEALVGAEKGVLTAHEAIASVPYNGIAQREIERFYLNSEGAQRCEERSYASIYLYGKTEQEGRKPRAAGAMRFKSSLAQLDVEGCTKEAIEKTLSHLDYEKIASGKYPVVFSAEAFLSLLSAFSNMYNAQSILDNRSLSTADSLETQVASPLLSVYDDELNSENVSAETFDGEGTPTRRLPLIENGILKNFLHSAGTAKRMNAEPTGHASIGAKVSVGLNYLVVEAGKAADDAYNLDQADGVVLVDDLQALHAGVNALQGSFSLPFDGWLIKDGKRISVESATVAGDFREVLKNIQHIEPEAEVTSGGICPRVWVSELSITGEA</sequence>
<accession>A0A2W4WWZ2</accession>
<comment type="similarity">
    <text evidence="1">Belongs to the peptidase U62 family.</text>
</comment>
<dbReference type="InterPro" id="IPR047657">
    <property type="entry name" value="PmbA"/>
</dbReference>
<dbReference type="Pfam" id="PF01523">
    <property type="entry name" value="PmbA_TldD_1st"/>
    <property type="match status" value="1"/>
</dbReference>
<dbReference type="Proteomes" id="UP000249794">
    <property type="component" value="Unassembled WGS sequence"/>
</dbReference>
<evidence type="ECO:0000259" key="2">
    <source>
        <dbReference type="Pfam" id="PF01523"/>
    </source>
</evidence>
<proteinExistence type="inferred from homology"/>
<feature type="domain" description="Metalloprotease TldD/E central" evidence="4">
    <location>
        <begin position="117"/>
        <end position="220"/>
    </location>
</feature>
<dbReference type="InterPro" id="IPR045569">
    <property type="entry name" value="Metalloprtase-TldD/E_C"/>
</dbReference>
<reference evidence="6" key="1">
    <citation type="submission" date="2018-04" db="EMBL/GenBank/DDBJ databases">
        <authorList>
            <person name="Cornet L."/>
        </authorList>
    </citation>
    <scope>NUCLEOTIDE SEQUENCE [LARGE SCALE GENOMIC DNA]</scope>
</reference>
<dbReference type="PANTHER" id="PTHR43421:SF1">
    <property type="entry name" value="METALLOPROTEASE PMBA"/>
    <property type="match status" value="1"/>
</dbReference>
<evidence type="ECO:0000256" key="1">
    <source>
        <dbReference type="ARBA" id="ARBA00005836"/>
    </source>
</evidence>
<feature type="domain" description="Metalloprotease TldD/E C-terminal" evidence="3">
    <location>
        <begin position="227"/>
        <end position="445"/>
    </location>
</feature>
<dbReference type="InterPro" id="IPR045570">
    <property type="entry name" value="Metalloprtase-TldD/E_cen_dom"/>
</dbReference>
<dbReference type="Gene3D" id="3.30.2290.10">
    <property type="entry name" value="PmbA/TldD superfamily"/>
    <property type="match status" value="1"/>
</dbReference>
<gene>
    <name evidence="5" type="ORF">DCF15_17485</name>
</gene>
<dbReference type="Pfam" id="PF19289">
    <property type="entry name" value="PmbA_TldD_3rd"/>
    <property type="match status" value="1"/>
</dbReference>
<reference evidence="5 6" key="2">
    <citation type="submission" date="2018-06" db="EMBL/GenBank/DDBJ databases">
        <title>Metagenomic assembly of (sub)arctic Cyanobacteria and their associated microbiome from non-axenic cultures.</title>
        <authorList>
            <person name="Baurain D."/>
        </authorList>
    </citation>
    <scope>NUCLEOTIDE SEQUENCE [LARGE SCALE GENOMIC DNA]</scope>
    <source>
        <strain evidence="5">ULC027bin1</strain>
    </source>
</reference>
<evidence type="ECO:0000259" key="4">
    <source>
        <dbReference type="Pfam" id="PF19290"/>
    </source>
</evidence>
<dbReference type="GO" id="GO:0006508">
    <property type="term" value="P:proteolysis"/>
    <property type="evidence" value="ECO:0007669"/>
    <property type="project" value="InterPro"/>
</dbReference>
<organism evidence="5 6">
    <name type="scientific">Phormidesmis priestleyi</name>
    <dbReference type="NCBI Taxonomy" id="268141"/>
    <lineage>
        <taxon>Bacteria</taxon>
        <taxon>Bacillati</taxon>
        <taxon>Cyanobacteriota</taxon>
        <taxon>Cyanophyceae</taxon>
        <taxon>Leptolyngbyales</taxon>
        <taxon>Leptolyngbyaceae</taxon>
        <taxon>Phormidesmis</taxon>
    </lineage>
</organism>
<dbReference type="InterPro" id="IPR036059">
    <property type="entry name" value="TldD/PmbA_sf"/>
</dbReference>
<dbReference type="GO" id="GO:0005829">
    <property type="term" value="C:cytosol"/>
    <property type="evidence" value="ECO:0007669"/>
    <property type="project" value="TreeGrafter"/>
</dbReference>
<protein>
    <submittedName>
        <fullName evidence="5">Peptidase C69</fullName>
    </submittedName>
</protein>
<comment type="caution">
    <text evidence="5">The sequence shown here is derived from an EMBL/GenBank/DDBJ whole genome shotgun (WGS) entry which is preliminary data.</text>
</comment>
<name>A0A2W4WWZ2_9CYAN</name>
<dbReference type="PANTHER" id="PTHR43421">
    <property type="entry name" value="METALLOPROTEASE PMBA"/>
    <property type="match status" value="1"/>
</dbReference>
<dbReference type="AlphaFoldDB" id="A0A2W4WWZ2"/>